<evidence type="ECO:0000256" key="4">
    <source>
        <dbReference type="ARBA" id="ARBA00022755"/>
    </source>
</evidence>
<dbReference type="PANTHER" id="PTHR34696">
    <property type="entry name" value="PHOSPHORIBOSYLFORMYLGLYCINAMIDINE SYNTHASE SUBUNIT PURS"/>
    <property type="match status" value="1"/>
</dbReference>
<evidence type="ECO:0000256" key="1">
    <source>
        <dbReference type="ARBA" id="ARBA00022490"/>
    </source>
</evidence>
<dbReference type="EC" id="6.3.5.3" evidence="6"/>
<dbReference type="EMBL" id="LWAF01000007">
    <property type="protein sequence ID" value="ODN30326.1"/>
    <property type="molecule type" value="Genomic_DNA"/>
</dbReference>
<reference evidence="8" key="1">
    <citation type="submission" date="2016-04" db="EMBL/GenBank/DDBJ databases">
        <title>The genome sequence project of a novel Fervidobacterium isolate from a hot spring in Thailand.</title>
        <authorList>
            <person name="Gonzalez J.M."/>
            <person name="Cuecas A."/>
            <person name="Kanoksilapatham W."/>
        </authorList>
    </citation>
    <scope>NUCLEOTIDE SEQUENCE [LARGE SCALE GENOMIC DNA]</scope>
    <source>
        <strain evidence="8">FC2004</strain>
    </source>
</reference>
<dbReference type="RefSeq" id="WP_069293194.1">
    <property type="nucleotide sequence ID" value="NZ_CP140110.1"/>
</dbReference>
<dbReference type="GO" id="GO:0005524">
    <property type="term" value="F:ATP binding"/>
    <property type="evidence" value="ECO:0007669"/>
    <property type="project" value="UniProtKB-UniRule"/>
</dbReference>
<comment type="pathway">
    <text evidence="6">Purine metabolism; IMP biosynthesis via de novo pathway; 5-amino-1-(5-phospho-D-ribosyl)imidazole from N(2)-formyl-N(1)-(5-phospho-D-ribosyl)glycinamide: step 1/2.</text>
</comment>
<evidence type="ECO:0000256" key="2">
    <source>
        <dbReference type="ARBA" id="ARBA00022598"/>
    </source>
</evidence>
<name>A0A1E3G229_9BACT</name>
<sequence>MPKYQFMIDIQYKSNVRDPRGETIKRVLNEEYQIPVTLLRLGKSIRIEVEAENEDEALKMVHSACERILVNTVTETYEVRRI</sequence>
<dbReference type="Proteomes" id="UP000094570">
    <property type="component" value="Unassembled WGS sequence"/>
</dbReference>
<evidence type="ECO:0000313" key="7">
    <source>
        <dbReference type="EMBL" id="ODN30326.1"/>
    </source>
</evidence>
<dbReference type="Gene3D" id="3.30.1280.10">
    <property type="entry name" value="Phosphoribosylformylglycinamidine synthase subunit PurS"/>
    <property type="match status" value="1"/>
</dbReference>
<keyword evidence="3 6" id="KW-0547">Nucleotide-binding</keyword>
<dbReference type="OrthoDB" id="9799101at2"/>
<comment type="caution">
    <text evidence="7">The sequence shown here is derived from an EMBL/GenBank/DDBJ whole genome shotgun (WGS) entry which is preliminary data.</text>
</comment>
<gene>
    <name evidence="6" type="primary">purS</name>
    <name evidence="7" type="ORF">A4H02_05590</name>
</gene>
<comment type="subcellular location">
    <subcellularLocation>
        <location evidence="6">Cytoplasm</location>
    </subcellularLocation>
</comment>
<dbReference type="NCBIfam" id="TIGR00302">
    <property type="entry name" value="phosphoribosylformylglycinamidine synthase subunit PurS"/>
    <property type="match status" value="1"/>
</dbReference>
<evidence type="ECO:0000256" key="6">
    <source>
        <dbReference type="HAMAP-Rule" id="MF_01926"/>
    </source>
</evidence>
<keyword evidence="2 6" id="KW-0436">Ligase</keyword>
<dbReference type="AlphaFoldDB" id="A0A1E3G229"/>
<dbReference type="InterPro" id="IPR003850">
    <property type="entry name" value="PurS"/>
</dbReference>
<keyword evidence="8" id="KW-1185">Reference proteome</keyword>
<dbReference type="GO" id="GO:0005737">
    <property type="term" value="C:cytoplasm"/>
    <property type="evidence" value="ECO:0007669"/>
    <property type="project" value="UniProtKB-SubCell"/>
</dbReference>
<accession>A0A1E3G229</accession>
<comment type="similarity">
    <text evidence="6">Belongs to the PurS family.</text>
</comment>
<keyword evidence="1 6" id="KW-0963">Cytoplasm</keyword>
<proteinExistence type="inferred from homology"/>
<evidence type="ECO:0000313" key="8">
    <source>
        <dbReference type="Proteomes" id="UP000094570"/>
    </source>
</evidence>
<dbReference type="UniPathway" id="UPA00074">
    <property type="reaction ID" value="UER00128"/>
</dbReference>
<dbReference type="HAMAP" id="MF_01926">
    <property type="entry name" value="PurS"/>
    <property type="match status" value="1"/>
</dbReference>
<dbReference type="InterPro" id="IPR036604">
    <property type="entry name" value="PurS-like_sf"/>
</dbReference>
<comment type="catalytic activity">
    <reaction evidence="6">
        <text>N(2)-formyl-N(1)-(5-phospho-beta-D-ribosyl)glycinamide + L-glutamine + ATP + H2O = 2-formamido-N(1)-(5-O-phospho-beta-D-ribosyl)acetamidine + L-glutamate + ADP + phosphate + H(+)</text>
        <dbReference type="Rhea" id="RHEA:17129"/>
        <dbReference type="ChEBI" id="CHEBI:15377"/>
        <dbReference type="ChEBI" id="CHEBI:15378"/>
        <dbReference type="ChEBI" id="CHEBI:29985"/>
        <dbReference type="ChEBI" id="CHEBI:30616"/>
        <dbReference type="ChEBI" id="CHEBI:43474"/>
        <dbReference type="ChEBI" id="CHEBI:58359"/>
        <dbReference type="ChEBI" id="CHEBI:147286"/>
        <dbReference type="ChEBI" id="CHEBI:147287"/>
        <dbReference type="ChEBI" id="CHEBI:456216"/>
        <dbReference type="EC" id="6.3.5.3"/>
    </reaction>
</comment>
<protein>
    <recommendedName>
        <fullName evidence="6">Phosphoribosylformylglycinamidine synthase subunit PurS</fullName>
        <shortName evidence="6">FGAM synthase</shortName>
        <ecNumber evidence="6">6.3.5.3</ecNumber>
    </recommendedName>
    <alternativeName>
        <fullName evidence="6">Formylglycinamide ribonucleotide amidotransferase subunit III</fullName>
        <shortName evidence="6">FGAR amidotransferase III</shortName>
        <shortName evidence="6">FGAR-AT III</shortName>
    </alternativeName>
    <alternativeName>
        <fullName evidence="6">Phosphoribosylformylglycinamidine synthase subunit III</fullName>
    </alternativeName>
</protein>
<dbReference type="GO" id="GO:0004642">
    <property type="term" value="F:phosphoribosylformylglycinamidine synthase activity"/>
    <property type="evidence" value="ECO:0007669"/>
    <property type="project" value="UniProtKB-UniRule"/>
</dbReference>
<comment type="subunit">
    <text evidence="6">Part of the FGAM synthase complex composed of 1 PurL, 1 PurQ and 2 PurS subunits.</text>
</comment>
<dbReference type="SUPFAM" id="SSF82697">
    <property type="entry name" value="PurS-like"/>
    <property type="match status" value="1"/>
</dbReference>
<keyword evidence="4 6" id="KW-0658">Purine biosynthesis</keyword>
<dbReference type="PANTHER" id="PTHR34696:SF1">
    <property type="entry name" value="PHOSPHORIBOSYLFORMYLGLYCINAMIDINE SYNTHASE SUBUNIT PURS"/>
    <property type="match status" value="1"/>
</dbReference>
<dbReference type="GO" id="GO:0006189">
    <property type="term" value="P:'de novo' IMP biosynthetic process"/>
    <property type="evidence" value="ECO:0007669"/>
    <property type="project" value="UniProtKB-UniRule"/>
</dbReference>
<comment type="function">
    <text evidence="6">Part of the phosphoribosylformylglycinamidine synthase complex involved in the purines biosynthetic pathway. Catalyzes the ATP-dependent conversion of formylglycinamide ribonucleotide (FGAR) and glutamine to yield formylglycinamidine ribonucleotide (FGAM) and glutamate. The FGAM synthase complex is composed of three subunits. PurQ produces an ammonia molecule by converting glutamine to glutamate. PurL transfers the ammonia molecule to FGAR to form FGAM in an ATP-dependent manner. PurS interacts with PurQ and PurL and is thought to assist in the transfer of the ammonia molecule from PurQ to PurL.</text>
</comment>
<dbReference type="STRING" id="1008305.A4H02_05590"/>
<dbReference type="Pfam" id="PF02700">
    <property type="entry name" value="PurS"/>
    <property type="match status" value="1"/>
</dbReference>
<evidence type="ECO:0000256" key="5">
    <source>
        <dbReference type="ARBA" id="ARBA00022840"/>
    </source>
</evidence>
<organism evidence="7 8">
    <name type="scientific">Fervidobacterium thailandense</name>
    <dbReference type="NCBI Taxonomy" id="1008305"/>
    <lineage>
        <taxon>Bacteria</taxon>
        <taxon>Thermotogati</taxon>
        <taxon>Thermotogota</taxon>
        <taxon>Thermotogae</taxon>
        <taxon>Thermotogales</taxon>
        <taxon>Fervidobacteriaceae</taxon>
        <taxon>Fervidobacterium</taxon>
    </lineage>
</organism>
<evidence type="ECO:0000256" key="3">
    <source>
        <dbReference type="ARBA" id="ARBA00022741"/>
    </source>
</evidence>
<keyword evidence="5 6" id="KW-0067">ATP-binding</keyword>